<accession>A0A336MTE2</accession>
<name>A0A336MTE2_CULSO</name>
<organism evidence="1">
    <name type="scientific">Culicoides sonorensis</name>
    <name type="common">Biting midge</name>
    <dbReference type="NCBI Taxonomy" id="179676"/>
    <lineage>
        <taxon>Eukaryota</taxon>
        <taxon>Metazoa</taxon>
        <taxon>Ecdysozoa</taxon>
        <taxon>Arthropoda</taxon>
        <taxon>Hexapoda</taxon>
        <taxon>Insecta</taxon>
        <taxon>Pterygota</taxon>
        <taxon>Neoptera</taxon>
        <taxon>Endopterygota</taxon>
        <taxon>Diptera</taxon>
        <taxon>Nematocera</taxon>
        <taxon>Chironomoidea</taxon>
        <taxon>Ceratopogonidae</taxon>
        <taxon>Ceratopogoninae</taxon>
        <taxon>Culicoides</taxon>
        <taxon>Monoculicoides</taxon>
    </lineage>
</organism>
<protein>
    <submittedName>
        <fullName evidence="1">CSON005759 protein</fullName>
    </submittedName>
</protein>
<gene>
    <name evidence="1" type="primary">CSON005759</name>
</gene>
<sequence length="66" mass="7656">MLDFINQKLKIIRQIIVTEEKQLAISWAGSSPFMTDNEAKNYDNLNTSLALSKLFTTPVIYRNFFL</sequence>
<dbReference type="EMBL" id="UFQT01002230">
    <property type="protein sequence ID" value="SSX32975.1"/>
    <property type="molecule type" value="Genomic_DNA"/>
</dbReference>
<dbReference type="VEuPathDB" id="VectorBase:CSON005759"/>
<evidence type="ECO:0000313" key="1">
    <source>
        <dbReference type="EMBL" id="SSX32975.1"/>
    </source>
</evidence>
<dbReference type="AlphaFoldDB" id="A0A336MTE2"/>
<reference evidence="1" key="1">
    <citation type="submission" date="2018-07" db="EMBL/GenBank/DDBJ databases">
        <authorList>
            <person name="Quirk P.G."/>
            <person name="Krulwich T.A."/>
        </authorList>
    </citation>
    <scope>NUCLEOTIDE SEQUENCE</scope>
</reference>
<proteinExistence type="predicted"/>